<dbReference type="Proteomes" id="UP000638648">
    <property type="component" value="Unassembled WGS sequence"/>
</dbReference>
<keyword evidence="3" id="KW-1185">Reference proteome</keyword>
<keyword evidence="1" id="KW-1277">Toxin-antitoxin system</keyword>
<organism evidence="2 3">
    <name type="scientific">Actinopolymorpha pittospori</name>
    <dbReference type="NCBI Taxonomy" id="648752"/>
    <lineage>
        <taxon>Bacteria</taxon>
        <taxon>Bacillati</taxon>
        <taxon>Actinomycetota</taxon>
        <taxon>Actinomycetes</taxon>
        <taxon>Propionibacteriales</taxon>
        <taxon>Actinopolymorphaceae</taxon>
        <taxon>Actinopolymorpha</taxon>
    </lineage>
</organism>
<dbReference type="InterPro" id="IPR007712">
    <property type="entry name" value="RelE/ParE_toxin"/>
</dbReference>
<evidence type="ECO:0000313" key="3">
    <source>
        <dbReference type="Proteomes" id="UP000638648"/>
    </source>
</evidence>
<dbReference type="InterPro" id="IPR035093">
    <property type="entry name" value="RelE/ParE_toxin_dom_sf"/>
</dbReference>
<dbReference type="Gene3D" id="3.30.2310.20">
    <property type="entry name" value="RelE-like"/>
    <property type="match status" value="1"/>
</dbReference>
<dbReference type="SUPFAM" id="SSF143011">
    <property type="entry name" value="RelE-like"/>
    <property type="match status" value="1"/>
</dbReference>
<sequence>MMRIRVGDYRIVCEVGTHGIRVVRIAHRREVYEHRPSLAATVRILSPCPRRVAIRWRSNRDRYRFDRAV</sequence>
<evidence type="ECO:0000313" key="2">
    <source>
        <dbReference type="EMBL" id="MBE1610011.1"/>
    </source>
</evidence>
<evidence type="ECO:0008006" key="4">
    <source>
        <dbReference type="Google" id="ProtNLM"/>
    </source>
</evidence>
<protein>
    <recommendedName>
        <fullName evidence="4">mRNA interferase RelE/StbE</fullName>
    </recommendedName>
</protein>
<comment type="caution">
    <text evidence="2">The sequence shown here is derived from an EMBL/GenBank/DDBJ whole genome shotgun (WGS) entry which is preliminary data.</text>
</comment>
<dbReference type="AlphaFoldDB" id="A0A927MZU6"/>
<dbReference type="RefSeq" id="WP_202896696.1">
    <property type="nucleotide sequence ID" value="NZ_BAABJL010000196.1"/>
</dbReference>
<dbReference type="EMBL" id="JADBEM010000001">
    <property type="protein sequence ID" value="MBE1610011.1"/>
    <property type="molecule type" value="Genomic_DNA"/>
</dbReference>
<proteinExistence type="predicted"/>
<accession>A0A927MZU6</accession>
<reference evidence="2" key="1">
    <citation type="submission" date="2020-10" db="EMBL/GenBank/DDBJ databases">
        <title>Sequencing the genomes of 1000 actinobacteria strains.</title>
        <authorList>
            <person name="Klenk H.-P."/>
        </authorList>
    </citation>
    <scope>NUCLEOTIDE SEQUENCE</scope>
    <source>
        <strain evidence="2">DSM 45354</strain>
    </source>
</reference>
<gene>
    <name evidence="2" type="ORF">HEB94_006859</name>
</gene>
<name>A0A927MZU6_9ACTN</name>
<evidence type="ECO:0000256" key="1">
    <source>
        <dbReference type="ARBA" id="ARBA00022649"/>
    </source>
</evidence>
<dbReference type="Pfam" id="PF05016">
    <property type="entry name" value="ParE_toxin"/>
    <property type="match status" value="1"/>
</dbReference>